<dbReference type="InterPro" id="IPR002115">
    <property type="entry name" value="Tyr_Pase_low_mol_wt_mml"/>
</dbReference>
<dbReference type="InterPro" id="IPR050438">
    <property type="entry name" value="LMW_PTPase"/>
</dbReference>
<dbReference type="GO" id="GO:0004726">
    <property type="term" value="F:non-membrane spanning protein tyrosine phosphatase activity"/>
    <property type="evidence" value="ECO:0007669"/>
    <property type="project" value="InterPro"/>
</dbReference>
<comment type="caution">
    <text evidence="8">The sequence shown here is derived from an EMBL/GenBank/DDBJ whole genome shotgun (WGS) entry which is preliminary data.</text>
</comment>
<keyword evidence="4" id="KW-0378">Hydrolase</keyword>
<feature type="active site" description="Nucleophile" evidence="6">
    <location>
        <position position="11"/>
    </location>
</feature>
<comment type="subcellular location">
    <subcellularLocation>
        <location evidence="1">Cytoplasm</location>
    </subcellularLocation>
</comment>
<reference evidence="8" key="1">
    <citation type="submission" date="2014-01" db="EMBL/GenBank/DDBJ databases">
        <title>The genome of the white-rot fungus Pycnoporus cinnabarinus: a basidiomycete model with a versatile arsenal for lignocellulosic biomass breakdown.</title>
        <authorList>
            <person name="Levasseur A."/>
            <person name="Lomascolo A."/>
            <person name="Ruiz-Duenas F.J."/>
            <person name="Uzan E."/>
            <person name="Piumi F."/>
            <person name="Kues U."/>
            <person name="Ram A.F.J."/>
            <person name="Murat C."/>
            <person name="Haon M."/>
            <person name="Benoit I."/>
            <person name="Arfi Y."/>
            <person name="Chevret D."/>
            <person name="Drula E."/>
            <person name="Kwon M.J."/>
            <person name="Gouret P."/>
            <person name="Lesage-Meessen L."/>
            <person name="Lombard V."/>
            <person name="Mariette J."/>
            <person name="Noirot C."/>
            <person name="Park J."/>
            <person name="Patyshakuliyeva A."/>
            <person name="Wieneger R.A.B."/>
            <person name="Wosten H.A.B."/>
            <person name="Martin F."/>
            <person name="Coutinho P.M."/>
            <person name="de Vries R."/>
            <person name="Martinez A.T."/>
            <person name="Klopp C."/>
            <person name="Pontarotti P."/>
            <person name="Henrissat B."/>
            <person name="Record E."/>
        </authorList>
    </citation>
    <scope>NUCLEOTIDE SEQUENCE [LARGE SCALE GENOMIC DNA]</scope>
    <source>
        <strain evidence="8">BRFM137</strain>
    </source>
</reference>
<keyword evidence="5" id="KW-0904">Protein phosphatase</keyword>
<name>A0A060SFP3_PYCCI</name>
<dbReference type="SUPFAM" id="SSF52788">
    <property type="entry name" value="Phosphotyrosine protein phosphatases I"/>
    <property type="match status" value="1"/>
</dbReference>
<evidence type="ECO:0000256" key="5">
    <source>
        <dbReference type="ARBA" id="ARBA00022912"/>
    </source>
</evidence>
<proteinExistence type="inferred from homology"/>
<dbReference type="OMA" id="YQQVTRF"/>
<feature type="active site" evidence="6">
    <location>
        <position position="17"/>
    </location>
</feature>
<dbReference type="InterPro" id="IPR023485">
    <property type="entry name" value="Ptyr_pPase"/>
</dbReference>
<feature type="domain" description="Phosphotyrosine protein phosphatase I" evidence="7">
    <location>
        <begin position="5"/>
        <end position="178"/>
    </location>
</feature>
<dbReference type="PANTHER" id="PTHR11717">
    <property type="entry name" value="LOW MOLECULAR WEIGHT PROTEIN TYROSINE PHOSPHATASE"/>
    <property type="match status" value="1"/>
</dbReference>
<dbReference type="PANTHER" id="PTHR11717:SF7">
    <property type="entry name" value="LOW MOLECULAR WEIGHT PHOSPHOTYROSINE PROTEIN PHOSPHATASE"/>
    <property type="match status" value="1"/>
</dbReference>
<dbReference type="PRINTS" id="PR00720">
    <property type="entry name" value="MAMMALPTPASE"/>
</dbReference>
<dbReference type="EMBL" id="CCBP010000119">
    <property type="protein sequence ID" value="CDO73200.1"/>
    <property type="molecule type" value="Genomic_DNA"/>
</dbReference>
<dbReference type="InterPro" id="IPR017867">
    <property type="entry name" value="Tyr_phospatase_low_mol_wt"/>
</dbReference>
<evidence type="ECO:0000256" key="1">
    <source>
        <dbReference type="ARBA" id="ARBA00004496"/>
    </source>
</evidence>
<evidence type="ECO:0000259" key="7">
    <source>
        <dbReference type="SMART" id="SM00226"/>
    </source>
</evidence>
<dbReference type="Gene3D" id="3.40.50.2300">
    <property type="match status" value="1"/>
</dbReference>
<keyword evidence="3" id="KW-0963">Cytoplasm</keyword>
<dbReference type="Proteomes" id="UP000029665">
    <property type="component" value="Unassembled WGS sequence"/>
</dbReference>
<dbReference type="GO" id="GO:0005737">
    <property type="term" value="C:cytoplasm"/>
    <property type="evidence" value="ECO:0007669"/>
    <property type="project" value="UniProtKB-SubCell"/>
</dbReference>
<dbReference type="InterPro" id="IPR036196">
    <property type="entry name" value="Ptyr_pPase_sf"/>
</dbReference>
<keyword evidence="9" id="KW-1185">Reference proteome</keyword>
<dbReference type="STRING" id="5643.A0A060SFP3"/>
<dbReference type="SMART" id="SM00226">
    <property type="entry name" value="LMWPc"/>
    <property type="match status" value="1"/>
</dbReference>
<evidence type="ECO:0000256" key="6">
    <source>
        <dbReference type="PIRSR" id="PIRSR617867-1"/>
    </source>
</evidence>
<evidence type="ECO:0000313" key="8">
    <source>
        <dbReference type="EMBL" id="CDO73200.1"/>
    </source>
</evidence>
<sequence>MMSKPSVLVVCLGNICRSPIGEAVLKHVAKERGVDLTVDSAGTSNFHIGEDPDDRYAACAAEVPTAQRDRLLIPPPPILSAGAQLADDSPVEFNVPIEHAARQVVPEDFRTFTHILAADEANLRALNRMKPRDATAEVRLWGSYLDNEPIADPYYGGMKDFEKVYHQCVKLSNAFLDEVLGKSTQGVE</sequence>
<dbReference type="AlphaFoldDB" id="A0A060SFP3"/>
<dbReference type="GO" id="GO:0003993">
    <property type="term" value="F:acid phosphatase activity"/>
    <property type="evidence" value="ECO:0007669"/>
    <property type="project" value="InterPro"/>
</dbReference>
<feature type="active site" description="Proton donor" evidence="6">
    <location>
        <position position="152"/>
    </location>
</feature>
<accession>A0A060SFP3</accession>
<dbReference type="HOGENOM" id="CLU_071415_2_2_1"/>
<protein>
    <recommendedName>
        <fullName evidence="7">Phosphotyrosine protein phosphatase I domain-containing protein</fullName>
    </recommendedName>
</protein>
<dbReference type="Pfam" id="PF01451">
    <property type="entry name" value="LMWPc"/>
    <property type="match status" value="2"/>
</dbReference>
<evidence type="ECO:0000313" key="9">
    <source>
        <dbReference type="Proteomes" id="UP000029665"/>
    </source>
</evidence>
<dbReference type="PRINTS" id="PR00719">
    <property type="entry name" value="LMWPTPASE"/>
</dbReference>
<dbReference type="CDD" id="cd16343">
    <property type="entry name" value="LMWPTP"/>
    <property type="match status" value="1"/>
</dbReference>
<evidence type="ECO:0000256" key="4">
    <source>
        <dbReference type="ARBA" id="ARBA00022801"/>
    </source>
</evidence>
<organism evidence="8 9">
    <name type="scientific">Pycnoporus cinnabarinus</name>
    <name type="common">Cinnabar-red polypore</name>
    <name type="synonym">Trametes cinnabarina</name>
    <dbReference type="NCBI Taxonomy" id="5643"/>
    <lineage>
        <taxon>Eukaryota</taxon>
        <taxon>Fungi</taxon>
        <taxon>Dikarya</taxon>
        <taxon>Basidiomycota</taxon>
        <taxon>Agaricomycotina</taxon>
        <taxon>Agaricomycetes</taxon>
        <taxon>Polyporales</taxon>
        <taxon>Polyporaceae</taxon>
        <taxon>Trametes</taxon>
    </lineage>
</organism>
<evidence type="ECO:0000256" key="3">
    <source>
        <dbReference type="ARBA" id="ARBA00022490"/>
    </source>
</evidence>
<evidence type="ECO:0000256" key="2">
    <source>
        <dbReference type="ARBA" id="ARBA00011063"/>
    </source>
</evidence>
<dbReference type="OrthoDB" id="3388at2759"/>
<gene>
    <name evidence="8" type="ORF">BN946_scf185007.g255</name>
</gene>
<comment type="similarity">
    <text evidence="2">Belongs to the low molecular weight phosphotyrosine protein phosphatase family.</text>
</comment>